<evidence type="ECO:0000313" key="3">
    <source>
        <dbReference type="Proteomes" id="UP000214365"/>
    </source>
</evidence>
<dbReference type="STRING" id="1441469.A0A225AHS3"/>
<dbReference type="AlphaFoldDB" id="A0A225AHS3"/>
<comment type="caution">
    <text evidence="2">The sequence shown here is derived from an EMBL/GenBank/DDBJ whole genome shotgun (WGS) entry which is preliminary data.</text>
</comment>
<evidence type="ECO:0000313" key="2">
    <source>
        <dbReference type="EMBL" id="OKL58823.1"/>
    </source>
</evidence>
<proteinExistence type="predicted"/>
<dbReference type="InterPro" id="IPR016181">
    <property type="entry name" value="Acyl_CoA_acyltransferase"/>
</dbReference>
<protein>
    <recommendedName>
        <fullName evidence="1">Zinc finger H2C2-type histone UAS binding domain-containing protein</fullName>
    </recommendedName>
</protein>
<dbReference type="PANTHER" id="PTHR43138:SF2">
    <property type="entry name" value="PROTEIN SPT10"/>
    <property type="match status" value="1"/>
</dbReference>
<dbReference type="OrthoDB" id="10264707at2759"/>
<organism evidence="2 3">
    <name type="scientific">Talaromyces atroroseus</name>
    <dbReference type="NCBI Taxonomy" id="1441469"/>
    <lineage>
        <taxon>Eukaryota</taxon>
        <taxon>Fungi</taxon>
        <taxon>Dikarya</taxon>
        <taxon>Ascomycota</taxon>
        <taxon>Pezizomycotina</taxon>
        <taxon>Eurotiomycetes</taxon>
        <taxon>Eurotiomycetidae</taxon>
        <taxon>Eurotiales</taxon>
        <taxon>Trichocomaceae</taxon>
        <taxon>Talaromyces</taxon>
        <taxon>Talaromyces sect. Trachyspermi</taxon>
    </lineage>
</organism>
<reference evidence="2 3" key="1">
    <citation type="submission" date="2015-06" db="EMBL/GenBank/DDBJ databases">
        <title>Talaromyces atroroseus IBT 11181 draft genome.</title>
        <authorList>
            <person name="Rasmussen K.B."/>
            <person name="Rasmussen S."/>
            <person name="Petersen B."/>
            <person name="Sicheritz-Ponten T."/>
            <person name="Mortensen U.H."/>
            <person name="Thrane U."/>
        </authorList>
    </citation>
    <scope>NUCLEOTIDE SEQUENCE [LARGE SCALE GENOMIC DNA]</scope>
    <source>
        <strain evidence="2 3">IBT 11181</strain>
    </source>
</reference>
<dbReference type="EMBL" id="LFMY01000008">
    <property type="protein sequence ID" value="OKL58823.1"/>
    <property type="molecule type" value="Genomic_DNA"/>
</dbReference>
<dbReference type="GeneID" id="31005373"/>
<dbReference type="PANTHER" id="PTHR43138">
    <property type="entry name" value="ACETYLTRANSFERASE, GNAT FAMILY"/>
    <property type="match status" value="1"/>
</dbReference>
<dbReference type="Proteomes" id="UP000214365">
    <property type="component" value="Unassembled WGS sequence"/>
</dbReference>
<feature type="domain" description="Zinc finger H2C2-type histone UAS binding" evidence="1">
    <location>
        <begin position="301"/>
        <end position="339"/>
    </location>
</feature>
<dbReference type="Pfam" id="PF09337">
    <property type="entry name" value="zf-H2C2"/>
    <property type="match status" value="1"/>
</dbReference>
<dbReference type="RefSeq" id="XP_020118944.1">
    <property type="nucleotide sequence ID" value="XM_020267907.1"/>
</dbReference>
<keyword evidence="3" id="KW-1185">Reference proteome</keyword>
<dbReference type="Gene3D" id="3.40.630.30">
    <property type="match status" value="1"/>
</dbReference>
<dbReference type="GO" id="GO:0005634">
    <property type="term" value="C:nucleus"/>
    <property type="evidence" value="ECO:0007669"/>
    <property type="project" value="TreeGrafter"/>
</dbReference>
<dbReference type="Gene3D" id="1.10.340.70">
    <property type="match status" value="1"/>
</dbReference>
<dbReference type="SUPFAM" id="SSF55729">
    <property type="entry name" value="Acyl-CoA N-acyltransferases (Nat)"/>
    <property type="match status" value="1"/>
</dbReference>
<sequence>MPAVHEDPDAPVIASPRELPGAICPRQVTLRDRVTVATLVPFSSAAEVPHSLLSYLLDQLNKEIEKGNTYTMMDPIPLDKFGPYWFSNFGAVMLLGDIQDVHDVQIMDQRRTDWTKICLGSFNIRPNYPGRSSHVCNGTFLVTDASRNRGVGRLMGEGYLEWAPRLGYTYSVFNLVYENNVASCRIWDSLGFKRIGKVPGAGNLRSHPDQLVDGIIYGRDLSLEGEDSVTQERFDKIRYYLKHSKYPRGADRAEKSRLRSAATHYKLVGGGGDGEPERLMLKDKEVVSDPQQQYEIARQVHLQQHGGINKTTATVAVKYHWVRIKETVSRVIRDCPKCKETSKVPPVLNGARTAEAPPNIKSSNEIETTTPNGMIAHTDHLMTDASTHHAHSSPFTQTHPPIADDGMSDYTHLPLDPQIIDMNTHLPRFQHHHNIAAPYEQNHGLPHEVFEEELRAHGSSDYQAMVNDESDSEALQRDALNLVNTQLSDSQNEQEMLSRYVERSDDDIDFT</sequence>
<dbReference type="InterPro" id="IPR015416">
    <property type="entry name" value="Znf_H2C2_histone_UAS-bd"/>
</dbReference>
<name>A0A225AHS3_TALAT</name>
<dbReference type="InterPro" id="IPR052742">
    <property type="entry name" value="Mito_N-acetyltransferase"/>
</dbReference>
<evidence type="ECO:0000259" key="1">
    <source>
        <dbReference type="Pfam" id="PF09337"/>
    </source>
</evidence>
<accession>A0A225AHS3</accession>
<gene>
    <name evidence="2" type="ORF">UA08_05617</name>
</gene>